<evidence type="ECO:0008006" key="4">
    <source>
        <dbReference type="Google" id="ProtNLM"/>
    </source>
</evidence>
<gene>
    <name evidence="2" type="ORF">RISK_000335</name>
</gene>
<accession>A0A0J1BMI2</accession>
<dbReference type="AlphaFoldDB" id="A0A0J1BMI2"/>
<protein>
    <recommendedName>
        <fullName evidence="4">DUF1844 domain-containing protein</fullName>
    </recommendedName>
</protein>
<evidence type="ECO:0000256" key="1">
    <source>
        <dbReference type="SAM" id="MobiDB-lite"/>
    </source>
</evidence>
<dbReference type="InterPro" id="IPR014995">
    <property type="entry name" value="DUF1844"/>
</dbReference>
<dbReference type="PATRIC" id="fig|595434.4.peg.321"/>
<dbReference type="EMBL" id="LECT01000005">
    <property type="protein sequence ID" value="KLU07658.1"/>
    <property type="molecule type" value="Genomic_DNA"/>
</dbReference>
<feature type="compositionally biased region" description="Basic and acidic residues" evidence="1">
    <location>
        <begin position="21"/>
        <end position="34"/>
    </location>
</feature>
<dbReference type="RefSeq" id="WP_047812458.1">
    <property type="nucleotide sequence ID" value="NZ_LECT01000005.1"/>
</dbReference>
<dbReference type="Pfam" id="PF08899">
    <property type="entry name" value="DUF1844"/>
    <property type="match status" value="1"/>
</dbReference>
<dbReference type="OrthoDB" id="9799618at2"/>
<feature type="region of interest" description="Disordered" evidence="1">
    <location>
        <begin position="1"/>
        <end position="67"/>
    </location>
</feature>
<keyword evidence="3" id="KW-1185">Reference proteome</keyword>
<name>A0A0J1BMI2_RHOIS</name>
<proteinExistence type="predicted"/>
<organism evidence="2 3">
    <name type="scientific">Rhodopirellula islandica</name>
    <dbReference type="NCBI Taxonomy" id="595434"/>
    <lineage>
        <taxon>Bacteria</taxon>
        <taxon>Pseudomonadati</taxon>
        <taxon>Planctomycetota</taxon>
        <taxon>Planctomycetia</taxon>
        <taxon>Pirellulales</taxon>
        <taxon>Pirellulaceae</taxon>
        <taxon>Rhodopirellula</taxon>
    </lineage>
</organism>
<comment type="caution">
    <text evidence="2">The sequence shown here is derived from an EMBL/GenBank/DDBJ whole genome shotgun (WGS) entry which is preliminary data.</text>
</comment>
<dbReference type="STRING" id="595434.RISK_000335"/>
<dbReference type="Proteomes" id="UP000036367">
    <property type="component" value="Unassembled WGS sequence"/>
</dbReference>
<evidence type="ECO:0000313" key="2">
    <source>
        <dbReference type="EMBL" id="KLU07658.1"/>
    </source>
</evidence>
<sequence length="148" mass="15786">MTNSDPKENEPDESPQIVVDSDWKEQVAKEKEALADQPDADPTEVAPSSEPVDESTEATAMPTGGAQLPPASFEVLVSMLFTQGMSALGQIPMPGQTEGHVDKAMAKHSIDTLEMLVGKTEGNLSDDESKMLGEATHALRMAYVSTRG</sequence>
<reference evidence="2" key="1">
    <citation type="submission" date="2015-05" db="EMBL/GenBank/DDBJ databases">
        <title>Permanent draft genome of Rhodopirellula islandicus K833.</title>
        <authorList>
            <person name="Kizina J."/>
            <person name="Richter M."/>
            <person name="Glockner F.O."/>
            <person name="Harder J."/>
        </authorList>
    </citation>
    <scope>NUCLEOTIDE SEQUENCE [LARGE SCALE GENOMIC DNA]</scope>
    <source>
        <strain evidence="2">K833</strain>
    </source>
</reference>
<evidence type="ECO:0000313" key="3">
    <source>
        <dbReference type="Proteomes" id="UP000036367"/>
    </source>
</evidence>